<gene>
    <name evidence="1" type="ORF">GA0074696_2725</name>
</gene>
<dbReference type="Gene3D" id="1.20.1270.360">
    <property type="match status" value="1"/>
</dbReference>
<dbReference type="Pfam" id="PF03860">
    <property type="entry name" value="Csp"/>
    <property type="match status" value="1"/>
</dbReference>
<dbReference type="PANTHER" id="PTHR37310:SF1">
    <property type="entry name" value="CYTOPLASMIC PROTEIN"/>
    <property type="match status" value="1"/>
</dbReference>
<proteinExistence type="predicted"/>
<dbReference type="InterPro" id="IPR044543">
    <property type="entry name" value="YHJQ-like"/>
</dbReference>
<reference evidence="1 2" key="1">
    <citation type="submission" date="2016-06" db="EMBL/GenBank/DDBJ databases">
        <authorList>
            <person name="Kjaerup R.B."/>
            <person name="Dalgaard T.S."/>
            <person name="Juul-Madsen H.R."/>
        </authorList>
    </citation>
    <scope>NUCLEOTIDE SEQUENCE [LARGE SCALE GENOMIC DNA]</scope>
    <source>
        <strain evidence="1 2">DSM 43821</strain>
    </source>
</reference>
<dbReference type="AlphaFoldDB" id="A0A1C4XNA3"/>
<dbReference type="InterPro" id="IPR005560">
    <property type="entry name" value="Csp_YhjQ"/>
</dbReference>
<evidence type="ECO:0000313" key="1">
    <source>
        <dbReference type="EMBL" id="SCF10000.1"/>
    </source>
</evidence>
<dbReference type="Proteomes" id="UP000198228">
    <property type="component" value="Chromosome I"/>
</dbReference>
<name>A0A1C4XNA3_9ACTN</name>
<sequence>MPGTTMPMLETYPKPINVDRTKLAAAIEALNDCAQACTACADACLSEDMVAELAKCVRTNLDCADICATTARVLSRHTGYDANITRGVLEACATACQSCGDECAAHAGKHEHCRICADACRAGEQACRNLLATIS</sequence>
<dbReference type="RefSeq" id="WP_088961440.1">
    <property type="nucleotide sequence ID" value="NZ_LT607410.1"/>
</dbReference>
<organism evidence="1 2">
    <name type="scientific">Micromonospora purpureochromogenes</name>
    <dbReference type="NCBI Taxonomy" id="47872"/>
    <lineage>
        <taxon>Bacteria</taxon>
        <taxon>Bacillati</taxon>
        <taxon>Actinomycetota</taxon>
        <taxon>Actinomycetes</taxon>
        <taxon>Micromonosporales</taxon>
        <taxon>Micromonosporaceae</taxon>
        <taxon>Micromonospora</taxon>
    </lineage>
</organism>
<evidence type="ECO:0000313" key="2">
    <source>
        <dbReference type="Proteomes" id="UP000198228"/>
    </source>
</evidence>
<dbReference type="PANTHER" id="PTHR37310">
    <property type="entry name" value="CYTOPLASMIC PROTEIN-RELATED"/>
    <property type="match status" value="1"/>
</dbReference>
<accession>A0A1C4XNA3</accession>
<protein>
    <recommendedName>
        <fullName evidence="3">Four-helix bundle copper-binding protein</fullName>
    </recommendedName>
</protein>
<evidence type="ECO:0008006" key="3">
    <source>
        <dbReference type="Google" id="ProtNLM"/>
    </source>
</evidence>
<dbReference type="EMBL" id="LT607410">
    <property type="protein sequence ID" value="SCF10000.1"/>
    <property type="molecule type" value="Genomic_DNA"/>
</dbReference>
<dbReference type="CDD" id="cd08026">
    <property type="entry name" value="DUF326"/>
    <property type="match status" value="1"/>
</dbReference>